<dbReference type="PROSITE" id="PS51384">
    <property type="entry name" value="FAD_FR"/>
    <property type="match status" value="1"/>
</dbReference>
<dbReference type="AlphaFoldDB" id="A0A917J3G6"/>
<dbReference type="EMBL" id="BMIB01000004">
    <property type="protein sequence ID" value="GGH77156.1"/>
    <property type="molecule type" value="Genomic_DNA"/>
</dbReference>
<evidence type="ECO:0000259" key="1">
    <source>
        <dbReference type="PROSITE" id="PS51384"/>
    </source>
</evidence>
<comment type="caution">
    <text evidence="2">The sequence shown here is derived from an EMBL/GenBank/DDBJ whole genome shotgun (WGS) entry which is preliminary data.</text>
</comment>
<dbReference type="RefSeq" id="WP_188956229.1">
    <property type="nucleotide sequence ID" value="NZ_BMIB01000004.1"/>
</dbReference>
<dbReference type="InterPro" id="IPR017938">
    <property type="entry name" value="Riboflavin_synthase-like_b-brl"/>
</dbReference>
<dbReference type="InterPro" id="IPR039261">
    <property type="entry name" value="FNR_nucleotide-bd"/>
</dbReference>
<evidence type="ECO:0000313" key="3">
    <source>
        <dbReference type="Proteomes" id="UP000627292"/>
    </source>
</evidence>
<accession>A0A917J3G6</accession>
<dbReference type="GO" id="GO:0016491">
    <property type="term" value="F:oxidoreductase activity"/>
    <property type="evidence" value="ECO:0007669"/>
    <property type="project" value="InterPro"/>
</dbReference>
<dbReference type="Proteomes" id="UP000627292">
    <property type="component" value="Unassembled WGS sequence"/>
</dbReference>
<sequence>MNILTRKAMALLEKPLLKAGTVLAVRAWAPATFYEIDLHLPDTDMSNWQSVQHMKCKVAEATYRDYTPAGWDAETRTCTLYIDTAHDGAGSRWASSLAQNDTIYHVGIASALHKPVADHTLLCLGDSSSLGHFLALQQLAAPDAAITGAIAFTSQAHTHLFTEYFRLPLTALTATTAQQQQQLSAWLNRQNFPNNTTAYITGHIPTAQQLRRQLRQRKDMSGSIKVNGFWS</sequence>
<reference evidence="2" key="1">
    <citation type="journal article" date="2014" name="Int. J. Syst. Evol. Microbiol.">
        <title>Complete genome sequence of Corynebacterium casei LMG S-19264T (=DSM 44701T), isolated from a smear-ripened cheese.</title>
        <authorList>
            <consortium name="US DOE Joint Genome Institute (JGI-PGF)"/>
            <person name="Walter F."/>
            <person name="Albersmeier A."/>
            <person name="Kalinowski J."/>
            <person name="Ruckert C."/>
        </authorList>
    </citation>
    <scope>NUCLEOTIDE SEQUENCE</scope>
    <source>
        <strain evidence="2">CGMCC 1.15290</strain>
    </source>
</reference>
<gene>
    <name evidence="2" type="ORF">GCM10011379_43080</name>
</gene>
<dbReference type="SUPFAM" id="SSF63380">
    <property type="entry name" value="Riboflavin synthase domain-like"/>
    <property type="match status" value="1"/>
</dbReference>
<dbReference type="Gene3D" id="3.40.50.80">
    <property type="entry name" value="Nucleotide-binding domain of ferredoxin-NADP reductase (FNR) module"/>
    <property type="match status" value="1"/>
</dbReference>
<dbReference type="InterPro" id="IPR017927">
    <property type="entry name" value="FAD-bd_FR_type"/>
</dbReference>
<evidence type="ECO:0000313" key="2">
    <source>
        <dbReference type="EMBL" id="GGH77156.1"/>
    </source>
</evidence>
<keyword evidence="3" id="KW-1185">Reference proteome</keyword>
<dbReference type="Gene3D" id="2.40.30.10">
    <property type="entry name" value="Translation factors"/>
    <property type="match status" value="1"/>
</dbReference>
<organism evidence="2 3">
    <name type="scientific">Filimonas zeae</name>
    <dbReference type="NCBI Taxonomy" id="1737353"/>
    <lineage>
        <taxon>Bacteria</taxon>
        <taxon>Pseudomonadati</taxon>
        <taxon>Bacteroidota</taxon>
        <taxon>Chitinophagia</taxon>
        <taxon>Chitinophagales</taxon>
        <taxon>Chitinophagaceae</taxon>
        <taxon>Filimonas</taxon>
    </lineage>
</organism>
<name>A0A917J3G6_9BACT</name>
<feature type="domain" description="FAD-binding FR-type" evidence="1">
    <location>
        <begin position="15"/>
        <end position="122"/>
    </location>
</feature>
<protein>
    <recommendedName>
        <fullName evidence="1">FAD-binding FR-type domain-containing protein</fullName>
    </recommendedName>
</protein>
<reference evidence="2" key="2">
    <citation type="submission" date="2020-09" db="EMBL/GenBank/DDBJ databases">
        <authorList>
            <person name="Sun Q."/>
            <person name="Zhou Y."/>
        </authorList>
    </citation>
    <scope>NUCLEOTIDE SEQUENCE</scope>
    <source>
        <strain evidence="2">CGMCC 1.15290</strain>
    </source>
</reference>
<proteinExistence type="predicted"/>